<keyword evidence="3 7" id="KW-0812">Transmembrane</keyword>
<accession>A0A4Q1CBS6</accession>
<dbReference type="Pfam" id="PF01618">
    <property type="entry name" value="MotA_ExbB"/>
    <property type="match status" value="1"/>
</dbReference>
<protein>
    <recommendedName>
        <fullName evidence="8">MotA/TolQ/ExbB proton channel domain-containing protein</fullName>
    </recommendedName>
</protein>
<feature type="transmembrane region" description="Helical" evidence="7">
    <location>
        <begin position="12"/>
        <end position="37"/>
    </location>
</feature>
<keyword evidence="2" id="KW-1003">Cell membrane</keyword>
<evidence type="ECO:0000256" key="4">
    <source>
        <dbReference type="ARBA" id="ARBA00022989"/>
    </source>
</evidence>
<dbReference type="PANTHER" id="PTHR30625">
    <property type="entry name" value="PROTEIN TOLQ"/>
    <property type="match status" value="1"/>
</dbReference>
<keyword evidence="5 7" id="KW-0472">Membrane</keyword>
<dbReference type="PANTHER" id="PTHR30625:SF11">
    <property type="entry name" value="MOTA_TOLQ_EXBB PROTON CHANNEL DOMAIN-CONTAINING PROTEIN"/>
    <property type="match status" value="1"/>
</dbReference>
<evidence type="ECO:0000256" key="6">
    <source>
        <dbReference type="RuleBase" id="RU004057"/>
    </source>
</evidence>
<dbReference type="AlphaFoldDB" id="A0A4Q1CBS6"/>
<proteinExistence type="inferred from homology"/>
<evidence type="ECO:0000313" key="10">
    <source>
        <dbReference type="Proteomes" id="UP000290218"/>
    </source>
</evidence>
<evidence type="ECO:0000256" key="3">
    <source>
        <dbReference type="ARBA" id="ARBA00022692"/>
    </source>
</evidence>
<dbReference type="RefSeq" id="WP_129047750.1">
    <property type="nucleotide sequence ID" value="NZ_SDHX01000001.1"/>
</dbReference>
<dbReference type="GO" id="GO:0005886">
    <property type="term" value="C:plasma membrane"/>
    <property type="evidence" value="ECO:0007669"/>
    <property type="project" value="UniProtKB-SubCell"/>
</dbReference>
<evidence type="ECO:0000259" key="8">
    <source>
        <dbReference type="Pfam" id="PF01618"/>
    </source>
</evidence>
<feature type="transmembrane region" description="Helical" evidence="7">
    <location>
        <begin position="77"/>
        <end position="99"/>
    </location>
</feature>
<keyword evidence="6" id="KW-0653">Protein transport</keyword>
<name>A0A4Q1CBS6_9BACT</name>
<evidence type="ECO:0000256" key="2">
    <source>
        <dbReference type="ARBA" id="ARBA00022475"/>
    </source>
</evidence>
<dbReference type="Proteomes" id="UP000290218">
    <property type="component" value="Unassembled WGS sequence"/>
</dbReference>
<reference evidence="9 10" key="1">
    <citation type="submission" date="2019-01" db="EMBL/GenBank/DDBJ databases">
        <title>Lacunisphaera sp. strain TWA-58.</title>
        <authorList>
            <person name="Chen W.-M."/>
        </authorList>
    </citation>
    <scope>NUCLEOTIDE SEQUENCE [LARGE SCALE GENOMIC DNA]</scope>
    <source>
        <strain evidence="9 10">TWA-58</strain>
    </source>
</reference>
<organism evidence="9 10">
    <name type="scientific">Oleiharenicola lentus</name>
    <dbReference type="NCBI Taxonomy" id="2508720"/>
    <lineage>
        <taxon>Bacteria</taxon>
        <taxon>Pseudomonadati</taxon>
        <taxon>Verrucomicrobiota</taxon>
        <taxon>Opitutia</taxon>
        <taxon>Opitutales</taxon>
        <taxon>Opitutaceae</taxon>
        <taxon>Oleiharenicola</taxon>
    </lineage>
</organism>
<evidence type="ECO:0000256" key="5">
    <source>
        <dbReference type="ARBA" id="ARBA00023136"/>
    </source>
</evidence>
<keyword evidence="10" id="KW-1185">Reference proteome</keyword>
<gene>
    <name evidence="9" type="ORF">ESB00_11075</name>
</gene>
<sequence>MSASVIQFVRQGGVVAVALLLLAAWLYAQGLLTLFWVRGLRLRLNAVVPQAGLAGALRQWRAEAAAAFSRRQELTRLGIAVAPLLGLFGTVLGMTELFSVIAAEGGRRTVADMADGLALALYTTELGLGVAITGLILLQGAERQMRRRMREAVEIEERSLRAV</sequence>
<dbReference type="OrthoDB" id="4045at2"/>
<evidence type="ECO:0000313" key="9">
    <source>
        <dbReference type="EMBL" id="RXK56381.1"/>
    </source>
</evidence>
<dbReference type="InterPro" id="IPR002898">
    <property type="entry name" value="MotA_ExbB_proton_chnl"/>
</dbReference>
<dbReference type="EMBL" id="SDHX01000001">
    <property type="protein sequence ID" value="RXK56381.1"/>
    <property type="molecule type" value="Genomic_DNA"/>
</dbReference>
<feature type="domain" description="MotA/TolQ/ExbB proton channel" evidence="8">
    <location>
        <begin position="45"/>
        <end position="150"/>
    </location>
</feature>
<evidence type="ECO:0000256" key="1">
    <source>
        <dbReference type="ARBA" id="ARBA00004651"/>
    </source>
</evidence>
<comment type="similarity">
    <text evidence="6">Belongs to the exbB/tolQ family.</text>
</comment>
<keyword evidence="4 7" id="KW-1133">Transmembrane helix</keyword>
<comment type="subcellular location">
    <subcellularLocation>
        <location evidence="1">Cell membrane</location>
        <topology evidence="1">Multi-pass membrane protein</topology>
    </subcellularLocation>
    <subcellularLocation>
        <location evidence="6">Membrane</location>
        <topology evidence="6">Multi-pass membrane protein</topology>
    </subcellularLocation>
</comment>
<dbReference type="InterPro" id="IPR050790">
    <property type="entry name" value="ExbB/TolQ_transport"/>
</dbReference>
<feature type="transmembrane region" description="Helical" evidence="7">
    <location>
        <begin position="119"/>
        <end position="141"/>
    </location>
</feature>
<comment type="caution">
    <text evidence="9">The sequence shown here is derived from an EMBL/GenBank/DDBJ whole genome shotgun (WGS) entry which is preliminary data.</text>
</comment>
<evidence type="ECO:0000256" key="7">
    <source>
        <dbReference type="SAM" id="Phobius"/>
    </source>
</evidence>
<dbReference type="GO" id="GO:0017038">
    <property type="term" value="P:protein import"/>
    <property type="evidence" value="ECO:0007669"/>
    <property type="project" value="TreeGrafter"/>
</dbReference>
<keyword evidence="6" id="KW-0813">Transport</keyword>